<name>A0A0V1LVC6_9BILA</name>
<accession>A0A0V1LVC6</accession>
<dbReference type="Proteomes" id="UP000054721">
    <property type="component" value="Unassembled WGS sequence"/>
</dbReference>
<proteinExistence type="predicted"/>
<dbReference type="OrthoDB" id="10544851at2759"/>
<evidence type="ECO:0000313" key="2">
    <source>
        <dbReference type="EMBL" id="KRZ63471.1"/>
    </source>
</evidence>
<dbReference type="AlphaFoldDB" id="A0A0V1LVC6"/>
<comment type="caution">
    <text evidence="2">The sequence shown here is derived from an EMBL/GenBank/DDBJ whole genome shotgun (WGS) entry which is preliminary data.</text>
</comment>
<feature type="compositionally biased region" description="Basic and acidic residues" evidence="1">
    <location>
        <begin position="54"/>
        <end position="63"/>
    </location>
</feature>
<organism evidence="2 3">
    <name type="scientific">Trichinella nativa</name>
    <dbReference type="NCBI Taxonomy" id="6335"/>
    <lineage>
        <taxon>Eukaryota</taxon>
        <taxon>Metazoa</taxon>
        <taxon>Ecdysozoa</taxon>
        <taxon>Nematoda</taxon>
        <taxon>Enoplea</taxon>
        <taxon>Dorylaimia</taxon>
        <taxon>Trichinellida</taxon>
        <taxon>Trichinellidae</taxon>
        <taxon>Trichinella</taxon>
    </lineage>
</organism>
<feature type="region of interest" description="Disordered" evidence="1">
    <location>
        <begin position="29"/>
        <end position="63"/>
    </location>
</feature>
<sequence>MSKQIGHINSELRLLGERLKTESSHLFHKWRSKATPTGELGGQEKPDWLGGQQPDERGSDEESVKTFPYYAEYFVIISMLAATCLLWETQKAEIKGYNNRRFKKILMHQLIKEKKNFHVREDIINCVYP</sequence>
<keyword evidence="3" id="KW-1185">Reference proteome</keyword>
<gene>
    <name evidence="2" type="ORF">T02_13099</name>
</gene>
<protein>
    <submittedName>
        <fullName evidence="2">Uncharacterized protein</fullName>
    </submittedName>
</protein>
<reference evidence="2 3" key="1">
    <citation type="submission" date="2015-05" db="EMBL/GenBank/DDBJ databases">
        <title>Evolution of Trichinella species and genotypes.</title>
        <authorList>
            <person name="Korhonen P.K."/>
            <person name="Edoardo P."/>
            <person name="Giuseppe L.R."/>
            <person name="Gasser R.B."/>
        </authorList>
    </citation>
    <scope>NUCLEOTIDE SEQUENCE [LARGE SCALE GENOMIC DNA]</scope>
    <source>
        <strain evidence="2">ISS10</strain>
    </source>
</reference>
<dbReference type="EMBL" id="JYDW01000001">
    <property type="protein sequence ID" value="KRZ63471.1"/>
    <property type="molecule type" value="Genomic_DNA"/>
</dbReference>
<evidence type="ECO:0000256" key="1">
    <source>
        <dbReference type="SAM" id="MobiDB-lite"/>
    </source>
</evidence>
<evidence type="ECO:0000313" key="3">
    <source>
        <dbReference type="Proteomes" id="UP000054721"/>
    </source>
</evidence>